<evidence type="ECO:0000313" key="2">
    <source>
        <dbReference type="EMBL" id="WVZ79868.1"/>
    </source>
</evidence>
<feature type="chain" id="PRO_5042864413" description="Secreted protein" evidence="1">
    <location>
        <begin position="38"/>
        <end position="90"/>
    </location>
</feature>
<sequence length="90" mass="9850">MTPSLPMRLMGRTSCPTSWAWLLVQGLPVILFQVCDGRDLRQPAALVVEPVEASSVSSSSPLTTDVLQLVLELTALQVIDKVKEIFTQLL</sequence>
<dbReference type="EMBL" id="CP144750">
    <property type="protein sequence ID" value="WVZ79868.1"/>
    <property type="molecule type" value="Genomic_DNA"/>
</dbReference>
<keyword evidence="3" id="KW-1185">Reference proteome</keyword>
<gene>
    <name evidence="2" type="ORF">U9M48_027396</name>
</gene>
<evidence type="ECO:0000313" key="3">
    <source>
        <dbReference type="Proteomes" id="UP001341281"/>
    </source>
</evidence>
<dbReference type="Proteomes" id="UP001341281">
    <property type="component" value="Chromosome 06"/>
</dbReference>
<accession>A0AAQ3TUP4</accession>
<dbReference type="AlphaFoldDB" id="A0AAQ3TUP4"/>
<keyword evidence="1" id="KW-0732">Signal</keyword>
<evidence type="ECO:0000256" key="1">
    <source>
        <dbReference type="SAM" id="SignalP"/>
    </source>
</evidence>
<evidence type="ECO:0008006" key="4">
    <source>
        <dbReference type="Google" id="ProtNLM"/>
    </source>
</evidence>
<proteinExistence type="predicted"/>
<name>A0AAQ3TUP4_PASNO</name>
<organism evidence="2 3">
    <name type="scientific">Paspalum notatum var. saurae</name>
    <dbReference type="NCBI Taxonomy" id="547442"/>
    <lineage>
        <taxon>Eukaryota</taxon>
        <taxon>Viridiplantae</taxon>
        <taxon>Streptophyta</taxon>
        <taxon>Embryophyta</taxon>
        <taxon>Tracheophyta</taxon>
        <taxon>Spermatophyta</taxon>
        <taxon>Magnoliopsida</taxon>
        <taxon>Liliopsida</taxon>
        <taxon>Poales</taxon>
        <taxon>Poaceae</taxon>
        <taxon>PACMAD clade</taxon>
        <taxon>Panicoideae</taxon>
        <taxon>Andropogonodae</taxon>
        <taxon>Paspaleae</taxon>
        <taxon>Paspalinae</taxon>
        <taxon>Paspalum</taxon>
    </lineage>
</organism>
<feature type="signal peptide" evidence="1">
    <location>
        <begin position="1"/>
        <end position="37"/>
    </location>
</feature>
<protein>
    <recommendedName>
        <fullName evidence="4">Secreted protein</fullName>
    </recommendedName>
</protein>
<reference evidence="2 3" key="1">
    <citation type="submission" date="2024-02" db="EMBL/GenBank/DDBJ databases">
        <title>High-quality chromosome-scale genome assembly of Pensacola bahiagrass (Paspalum notatum Flugge var. saurae).</title>
        <authorList>
            <person name="Vega J.M."/>
            <person name="Podio M."/>
            <person name="Orjuela J."/>
            <person name="Siena L.A."/>
            <person name="Pessino S.C."/>
            <person name="Combes M.C."/>
            <person name="Mariac C."/>
            <person name="Albertini E."/>
            <person name="Pupilli F."/>
            <person name="Ortiz J.P.A."/>
            <person name="Leblanc O."/>
        </authorList>
    </citation>
    <scope>NUCLEOTIDE SEQUENCE [LARGE SCALE GENOMIC DNA]</scope>
    <source>
        <strain evidence="2">R1</strain>
        <tissue evidence="2">Leaf</tissue>
    </source>
</reference>